<dbReference type="PANTHER" id="PTHR43085:SF15">
    <property type="entry name" value="2-DEHYDRO-3-DEOXYGLUCONOKINASE"/>
    <property type="match status" value="1"/>
</dbReference>
<keyword evidence="6" id="KW-1185">Reference proteome</keyword>
<dbReference type="InterPro" id="IPR029056">
    <property type="entry name" value="Ribokinase-like"/>
</dbReference>
<keyword evidence="3 5" id="KW-0418">Kinase</keyword>
<dbReference type="Pfam" id="PF00294">
    <property type="entry name" value="PfkB"/>
    <property type="match status" value="1"/>
</dbReference>
<sequence length="286" mass="30405">MAELRQSPAGFALGFAGDSFNTAVYLRRLGAKVDYLTRVGMDPLSNGFLAAAEAEGVGTRAIRRETGRNLGIYAVATDAKGERSFSYWRAQSAARLMFQDAADLDALEAADVLVISGISLAILAPFAREALLGRIAALRPKLRLAFDSNFRPALWEDAQTARQVMRRAWALTDFALPSVDDEQALWGDTDAAEVVARLRGWGLADGALKCGAHGVLPLDPSLPTPRLPPARKVVDTTAAGDSFNAGWLSARLAGRNSAIAEGHALACHVIGQPGAIVDMAGFQPTF</sequence>
<evidence type="ECO:0000256" key="1">
    <source>
        <dbReference type="ARBA" id="ARBA00010688"/>
    </source>
</evidence>
<dbReference type="GO" id="GO:0016301">
    <property type="term" value="F:kinase activity"/>
    <property type="evidence" value="ECO:0007669"/>
    <property type="project" value="UniProtKB-KW"/>
</dbReference>
<dbReference type="InterPro" id="IPR050306">
    <property type="entry name" value="PfkB_Carbo_kinase"/>
</dbReference>
<feature type="domain" description="Carbohydrate kinase PfkB" evidence="4">
    <location>
        <begin position="10"/>
        <end position="277"/>
    </location>
</feature>
<dbReference type="EMBL" id="JBHRTO010000001">
    <property type="protein sequence ID" value="MFC3181384.1"/>
    <property type="molecule type" value="Genomic_DNA"/>
</dbReference>
<accession>A0ABV7IXZ5</accession>
<dbReference type="PANTHER" id="PTHR43085">
    <property type="entry name" value="HEXOKINASE FAMILY MEMBER"/>
    <property type="match status" value="1"/>
</dbReference>
<evidence type="ECO:0000256" key="2">
    <source>
        <dbReference type="ARBA" id="ARBA00022679"/>
    </source>
</evidence>
<keyword evidence="2" id="KW-0808">Transferase</keyword>
<dbReference type="CDD" id="cd01166">
    <property type="entry name" value="KdgK"/>
    <property type="match status" value="1"/>
</dbReference>
<name>A0ABV7IXZ5_9RHOB</name>
<dbReference type="SUPFAM" id="SSF53613">
    <property type="entry name" value="Ribokinase-like"/>
    <property type="match status" value="1"/>
</dbReference>
<dbReference type="Proteomes" id="UP001595547">
    <property type="component" value="Unassembled WGS sequence"/>
</dbReference>
<gene>
    <name evidence="5" type="ORF">ACFOGH_10330</name>
</gene>
<dbReference type="InterPro" id="IPR011611">
    <property type="entry name" value="PfkB_dom"/>
</dbReference>
<organism evidence="5 6">
    <name type="scientific">Cypionkella sinensis</name>
    <dbReference type="NCBI Taxonomy" id="1756043"/>
    <lineage>
        <taxon>Bacteria</taxon>
        <taxon>Pseudomonadati</taxon>
        <taxon>Pseudomonadota</taxon>
        <taxon>Alphaproteobacteria</taxon>
        <taxon>Rhodobacterales</taxon>
        <taxon>Paracoccaceae</taxon>
        <taxon>Cypionkella</taxon>
    </lineage>
</organism>
<proteinExistence type="inferred from homology"/>
<evidence type="ECO:0000259" key="4">
    <source>
        <dbReference type="Pfam" id="PF00294"/>
    </source>
</evidence>
<evidence type="ECO:0000313" key="6">
    <source>
        <dbReference type="Proteomes" id="UP001595547"/>
    </source>
</evidence>
<evidence type="ECO:0000313" key="5">
    <source>
        <dbReference type="EMBL" id="MFC3181384.1"/>
    </source>
</evidence>
<comment type="similarity">
    <text evidence="1">Belongs to the carbohydrate kinase PfkB family.</text>
</comment>
<dbReference type="Gene3D" id="3.40.1190.20">
    <property type="match status" value="1"/>
</dbReference>
<evidence type="ECO:0000256" key="3">
    <source>
        <dbReference type="ARBA" id="ARBA00022777"/>
    </source>
</evidence>
<comment type="caution">
    <text evidence="5">The sequence shown here is derived from an EMBL/GenBank/DDBJ whole genome shotgun (WGS) entry which is preliminary data.</text>
</comment>
<protein>
    <submittedName>
        <fullName evidence="5">Sugar kinase</fullName>
    </submittedName>
</protein>
<dbReference type="RefSeq" id="WP_380072991.1">
    <property type="nucleotide sequence ID" value="NZ_JBHRTO010000001.1"/>
</dbReference>
<reference evidence="6" key="1">
    <citation type="journal article" date="2019" name="Int. J. Syst. Evol. Microbiol.">
        <title>The Global Catalogue of Microorganisms (GCM) 10K type strain sequencing project: providing services to taxonomists for standard genome sequencing and annotation.</title>
        <authorList>
            <consortium name="The Broad Institute Genomics Platform"/>
            <consortium name="The Broad Institute Genome Sequencing Center for Infectious Disease"/>
            <person name="Wu L."/>
            <person name="Ma J."/>
        </authorList>
    </citation>
    <scope>NUCLEOTIDE SEQUENCE [LARGE SCALE GENOMIC DNA]</scope>
    <source>
        <strain evidence="6">KCTC 52039</strain>
    </source>
</reference>